<dbReference type="Gene3D" id="3.30.70.1730">
    <property type="match status" value="1"/>
</dbReference>
<dbReference type="EMBL" id="CP118378">
    <property type="protein sequence ID" value="WFD44160.1"/>
    <property type="molecule type" value="Genomic_DNA"/>
</dbReference>
<dbReference type="AlphaFoldDB" id="A0AAF0JF18"/>
<dbReference type="InterPro" id="IPR047865">
    <property type="entry name" value="Ribosomal_uL10_bac_type"/>
</dbReference>
<evidence type="ECO:0000313" key="2">
    <source>
        <dbReference type="EMBL" id="WFD44160.1"/>
    </source>
</evidence>
<dbReference type="InterPro" id="IPR043141">
    <property type="entry name" value="Ribosomal_uL10-like_sf"/>
</dbReference>
<dbReference type="Proteomes" id="UP001214628">
    <property type="component" value="Chromosome 4"/>
</dbReference>
<comment type="similarity">
    <text evidence="1">Belongs to the universal ribosomal protein uL10 family.</text>
</comment>
<name>A0AAF0JF18_9BASI</name>
<evidence type="ECO:0000256" key="1">
    <source>
        <dbReference type="ARBA" id="ARBA00008889"/>
    </source>
</evidence>
<sequence>MQAGRRVWSVGGVASRVQSLWSRAYATAPKPKQVKIKEPKLLPYQQTRKELSDRKSHLFSKYQRILRENELVILFQSENLSVSLLEKVRKQMHSVPFPDEDKARLDSIEHGQWTLPPIALDVARTGLLRPICRADPAACVQGLQPYLSGQVALLSTRVLSPEYIGKVLRAMERPVKSARDAIDSSSGKKAPSLLPVAAIVERSRLVDASGIPALTKLPSLPVLQSQLVGLLSMPGQQIAGILSQASGGDLAATLDARRRDLEKLQDAA</sequence>
<protein>
    <submittedName>
        <fullName evidence="2">Uncharacterized protein</fullName>
    </submittedName>
</protein>
<keyword evidence="3" id="KW-1185">Reference proteome</keyword>
<organism evidence="2 3">
    <name type="scientific">Malassezia psittaci</name>
    <dbReference type="NCBI Taxonomy" id="1821823"/>
    <lineage>
        <taxon>Eukaryota</taxon>
        <taxon>Fungi</taxon>
        <taxon>Dikarya</taxon>
        <taxon>Basidiomycota</taxon>
        <taxon>Ustilaginomycotina</taxon>
        <taxon>Malasseziomycetes</taxon>
        <taxon>Malasseziales</taxon>
        <taxon>Malasseziaceae</taxon>
        <taxon>Malassezia</taxon>
    </lineage>
</organism>
<evidence type="ECO:0000313" key="3">
    <source>
        <dbReference type="Proteomes" id="UP001214628"/>
    </source>
</evidence>
<gene>
    <name evidence="2" type="ORF">MPSI1_002826</name>
</gene>
<reference evidence="2" key="1">
    <citation type="submission" date="2023-02" db="EMBL/GenBank/DDBJ databases">
        <title>Mating type loci evolution in Malassezia.</title>
        <authorList>
            <person name="Coelho M.A."/>
        </authorList>
    </citation>
    <scope>NUCLEOTIDE SEQUENCE</scope>
    <source>
        <strain evidence="2">CBS 14136</strain>
    </source>
</reference>
<accession>A0AAF0JF18</accession>
<dbReference type="SUPFAM" id="SSF160369">
    <property type="entry name" value="Ribosomal protein L10-like"/>
    <property type="match status" value="1"/>
</dbReference>
<dbReference type="PANTHER" id="PTHR11560">
    <property type="entry name" value="39S RIBOSOMAL PROTEIN L10, MITOCHONDRIAL"/>
    <property type="match status" value="1"/>
</dbReference>
<proteinExistence type="inferred from homology"/>